<keyword evidence="1" id="KW-0472">Membrane</keyword>
<protein>
    <submittedName>
        <fullName evidence="2">Uncharacterized protein</fullName>
    </submittedName>
</protein>
<organism evidence="2 3">
    <name type="scientific">Candidatus Xenolissoclinum pacificiensis L6</name>
    <dbReference type="NCBI Taxonomy" id="1401685"/>
    <lineage>
        <taxon>Bacteria</taxon>
        <taxon>Pseudomonadati</taxon>
        <taxon>Pseudomonadota</taxon>
        <taxon>Alphaproteobacteria</taxon>
        <taxon>Rickettsiales</taxon>
        <taxon>Anaplasmataceae</taxon>
        <taxon>Candidatus Xenolissoclinum</taxon>
    </lineage>
</organism>
<keyword evidence="3" id="KW-1185">Reference proteome</keyword>
<comment type="caution">
    <text evidence="2">The sequence shown here is derived from an EMBL/GenBank/DDBJ whole genome shotgun (WGS) entry which is preliminary data.</text>
</comment>
<sequence>MTCSDIGMVKGVAMFFGMWLVGIIPLLILYKNLGVFGNSCG</sequence>
<dbReference type="Proteomes" id="UP000018951">
    <property type="component" value="Unassembled WGS sequence"/>
</dbReference>
<name>W2V2N2_9RICK</name>
<evidence type="ECO:0000256" key="1">
    <source>
        <dbReference type="SAM" id="Phobius"/>
    </source>
</evidence>
<gene>
    <name evidence="2" type="ORF">P857_859</name>
</gene>
<keyword evidence="1" id="KW-1133">Transmembrane helix</keyword>
<evidence type="ECO:0000313" key="2">
    <source>
        <dbReference type="EMBL" id="ETO91688.1"/>
    </source>
</evidence>
<dbReference type="AlphaFoldDB" id="W2V2N2"/>
<evidence type="ECO:0000313" key="3">
    <source>
        <dbReference type="Proteomes" id="UP000018951"/>
    </source>
</evidence>
<proteinExistence type="predicted"/>
<accession>W2V2N2</accession>
<keyword evidence="1" id="KW-0812">Transmembrane</keyword>
<dbReference type="EMBL" id="AXCJ01000001">
    <property type="protein sequence ID" value="ETO91688.1"/>
    <property type="molecule type" value="Genomic_DNA"/>
</dbReference>
<reference evidence="2 3" key="1">
    <citation type="journal article" date="2013" name="PLoS ONE">
        <title>Bacterial endosymbiosis in a chordate host: long-term co-evolution and conservation of secondary metabolism.</title>
        <authorList>
            <person name="Kwan J.C."/>
            <person name="Schmidt E.W."/>
        </authorList>
    </citation>
    <scope>NUCLEOTIDE SEQUENCE [LARGE SCALE GENOMIC DNA]</scope>
    <source>
        <strain evidence="3">L6</strain>
    </source>
</reference>
<feature type="transmembrane region" description="Helical" evidence="1">
    <location>
        <begin position="12"/>
        <end position="30"/>
    </location>
</feature>